<dbReference type="PROSITE" id="PS00108">
    <property type="entry name" value="PROTEIN_KINASE_ST"/>
    <property type="match status" value="1"/>
</dbReference>
<dbReference type="SUPFAM" id="SSF56112">
    <property type="entry name" value="Protein kinase-like (PK-like)"/>
    <property type="match status" value="1"/>
</dbReference>
<keyword evidence="2" id="KW-0808">Transferase</keyword>
<feature type="compositionally biased region" description="Polar residues" evidence="7">
    <location>
        <begin position="494"/>
        <end position="508"/>
    </location>
</feature>
<accession>A0A0S4IZU5</accession>
<dbReference type="Gene3D" id="1.10.510.10">
    <property type="entry name" value="Transferase(Phosphotransferase) domain 1"/>
    <property type="match status" value="1"/>
</dbReference>
<dbReference type="SMART" id="SM00220">
    <property type="entry name" value="S_TKc"/>
    <property type="match status" value="1"/>
</dbReference>
<feature type="region of interest" description="Disordered" evidence="7">
    <location>
        <begin position="771"/>
        <end position="790"/>
    </location>
</feature>
<feature type="region of interest" description="Disordered" evidence="7">
    <location>
        <begin position="454"/>
        <end position="564"/>
    </location>
</feature>
<evidence type="ECO:0000256" key="6">
    <source>
        <dbReference type="PROSITE-ProRule" id="PRU10141"/>
    </source>
</evidence>
<gene>
    <name evidence="9" type="ORF">BSAL_77050</name>
</gene>
<feature type="compositionally biased region" description="Acidic residues" evidence="7">
    <location>
        <begin position="471"/>
        <end position="492"/>
    </location>
</feature>
<dbReference type="InterPro" id="IPR011009">
    <property type="entry name" value="Kinase-like_dom_sf"/>
</dbReference>
<sequence>MRSSVAAATVRPMVTLDSYNNTADLHSTEVVVVDVHALTHSQLSFLATGNGSGGSMQHRNSPQHSGNSPHRKSPASSLNMNNNNNNNSAAGGGHGTSPHSDSQNNSARRVIVVASPTKPPTTNGPRFTIQTGEGTTESPGNSAASNPLEPATATRVMGGSGRGRRNSVGLDDDPLSDGGSFEHDNEEEGDDDEDNCNPPRPSHKRPTKVRTQSEDHHSATHNSNGSAVASSSFRTAVVAVTPRGGDIPNSTSSTFTPRHFNANRNNFFGQNGGVSPANGAGGGDHKRSVFGGNSAMRMSLAFAKSDNDACSHCFGTQVINDASLMISNAISTASKDLYRQLFVDGLGASAANNNHNLLTQPSPSTRRLSGSGGGANSNTNLANILVAPVMNSSYRHQQDDATALLRRQLEGLDSEAILTMAAVTLRHFATIYNAVENRLSDPCTCGSVAMQAFDPASPMTSSSREARGQGEDDNEEEDEHDGGSEEEEEDNDNPLSGASGATATTSQKLRGPLSEVDDEGADAVEGVHQPHHAAGSPTTSCTSDSESSHDRSSQPTPNSNPAMDDAEVTRAFRNHRAQASVVCAEPVVRESTTHFVVPSHPLSAPSLSCVIRPPILWYHLLVEVALQLRQCLLHLPSIAQPQEASLLPLQGPHVTLSPRLLPAGPRPNSMRLATTIVVSQPPSTPTDVSSGRRTSGGPQPTQQRQRSVNFSSNDNSGTSSCVNPPTRAANTSPNLQSHLHVNEADHTQQPRRLSNGSSAGCVAPALLSPPHAAQKRGANGSQRQSLQPRKSLIVSTTVELDEDDVSGFEMVNQYLMMEEIGAGTSGVVYAVCNTTSNTDFAMKAIKRDRFANRRESIAPATTNREVAIMKKLRHPHRGAAARGDRRPVAQQLRRSGACEPVAAGLLRRYVYQMCDGLRYLHQHNIIHRDVKPENMMLDGDGNVVLVDFGVSEVTVDEASTVEGAVGTPAFMAAEVWAGDRVSGAAADVWSLGVSVFMMLVGRSPFHAANRPALIEMVRRSEPSFPEDLEIEWRKLLKGMLSKDPATRSSLSAVMRNKMFADYLPSDHKPNAMRGTIVVTEDDLQAAIADREDVELLINREELRAMSGSVRGSGELHIGGGYGSGASLVAIRSVGEYASPGGSGGSRSMMSLPQVAVDSPSNILRSTGQNNTTVSSSASSTTPTGSHGGGGSVNGQRTLSPTIAGMTSHVSVLLSPSTANDQHKPQRQYSIDSNTVSSSVAFGKDASSVVAGVPSSTEMFSTSLRMSSTIAGEPSTSIPFQQIKGSSGSSTELVTGEGGGAAAMTLRVASLVVLSE</sequence>
<feature type="region of interest" description="Disordered" evidence="7">
    <location>
        <begin position="1160"/>
        <end position="1199"/>
    </location>
</feature>
<dbReference type="InterPro" id="IPR000719">
    <property type="entry name" value="Prot_kinase_dom"/>
</dbReference>
<evidence type="ECO:0000256" key="2">
    <source>
        <dbReference type="ARBA" id="ARBA00022679"/>
    </source>
</evidence>
<organism evidence="9 10">
    <name type="scientific">Bodo saltans</name>
    <name type="common">Flagellated protozoan</name>
    <dbReference type="NCBI Taxonomy" id="75058"/>
    <lineage>
        <taxon>Eukaryota</taxon>
        <taxon>Discoba</taxon>
        <taxon>Euglenozoa</taxon>
        <taxon>Kinetoplastea</taxon>
        <taxon>Metakinetoplastina</taxon>
        <taxon>Eubodonida</taxon>
        <taxon>Bodonidae</taxon>
        <taxon>Bodo</taxon>
    </lineage>
</organism>
<feature type="non-terminal residue" evidence="9">
    <location>
        <position position="1315"/>
    </location>
</feature>
<evidence type="ECO:0000256" key="1">
    <source>
        <dbReference type="ARBA" id="ARBA00022527"/>
    </source>
</evidence>
<keyword evidence="1" id="KW-0723">Serine/threonine-protein kinase</keyword>
<feature type="compositionally biased region" description="Acidic residues" evidence="7">
    <location>
        <begin position="184"/>
        <end position="195"/>
    </location>
</feature>
<evidence type="ECO:0000256" key="3">
    <source>
        <dbReference type="ARBA" id="ARBA00022741"/>
    </source>
</evidence>
<dbReference type="PANTHER" id="PTHR43895:SF150">
    <property type="entry name" value="SERINE_THREONINE-PROTEIN KINASE STK11"/>
    <property type="match status" value="1"/>
</dbReference>
<feature type="compositionally biased region" description="Polar residues" evidence="7">
    <location>
        <begin position="48"/>
        <end position="68"/>
    </location>
</feature>
<feature type="compositionally biased region" description="Low complexity" evidence="7">
    <location>
        <begin position="1171"/>
        <end position="1184"/>
    </location>
</feature>
<dbReference type="GO" id="GO:0004674">
    <property type="term" value="F:protein serine/threonine kinase activity"/>
    <property type="evidence" value="ECO:0007669"/>
    <property type="project" value="UniProtKB-KW"/>
</dbReference>
<evidence type="ECO:0000313" key="9">
    <source>
        <dbReference type="EMBL" id="CUG29212.1"/>
    </source>
</evidence>
<feature type="compositionally biased region" description="Polar residues" evidence="7">
    <location>
        <begin position="779"/>
        <end position="790"/>
    </location>
</feature>
<evidence type="ECO:0000256" key="4">
    <source>
        <dbReference type="ARBA" id="ARBA00022777"/>
    </source>
</evidence>
<feature type="compositionally biased region" description="Polar residues" evidence="7">
    <location>
        <begin position="120"/>
        <end position="145"/>
    </location>
</feature>
<evidence type="ECO:0000256" key="5">
    <source>
        <dbReference type="ARBA" id="ARBA00022840"/>
    </source>
</evidence>
<dbReference type="PANTHER" id="PTHR43895">
    <property type="entry name" value="CALCIUM/CALMODULIN-DEPENDENT PROTEIN KINASE KINASE-RELATED"/>
    <property type="match status" value="1"/>
</dbReference>
<evidence type="ECO:0000313" key="10">
    <source>
        <dbReference type="Proteomes" id="UP000051952"/>
    </source>
</evidence>
<dbReference type="EMBL" id="CYKH01000736">
    <property type="protein sequence ID" value="CUG29212.1"/>
    <property type="molecule type" value="Genomic_DNA"/>
</dbReference>
<feature type="compositionally biased region" description="Polar residues" evidence="7">
    <location>
        <begin position="220"/>
        <end position="231"/>
    </location>
</feature>
<dbReference type="Pfam" id="PF00069">
    <property type="entry name" value="Pkinase"/>
    <property type="match status" value="1"/>
</dbReference>
<dbReference type="GO" id="GO:0005524">
    <property type="term" value="F:ATP binding"/>
    <property type="evidence" value="ECO:0007669"/>
    <property type="project" value="UniProtKB-UniRule"/>
</dbReference>
<dbReference type="Proteomes" id="UP000051952">
    <property type="component" value="Unassembled WGS sequence"/>
</dbReference>
<feature type="compositionally biased region" description="Polar residues" evidence="7">
    <location>
        <begin position="676"/>
        <end position="739"/>
    </location>
</feature>
<dbReference type="InterPro" id="IPR017441">
    <property type="entry name" value="Protein_kinase_ATP_BS"/>
</dbReference>
<feature type="compositionally biased region" description="Polar residues" evidence="7">
    <location>
        <begin position="354"/>
        <end position="367"/>
    </location>
</feature>
<feature type="compositionally biased region" description="Polar residues" evidence="7">
    <location>
        <begin position="97"/>
        <end position="107"/>
    </location>
</feature>
<feature type="binding site" evidence="6">
    <location>
        <position position="843"/>
    </location>
    <ligand>
        <name>ATP</name>
        <dbReference type="ChEBI" id="CHEBI:30616"/>
    </ligand>
</feature>
<dbReference type="InterPro" id="IPR008271">
    <property type="entry name" value="Ser/Thr_kinase_AS"/>
</dbReference>
<feature type="compositionally biased region" description="Low complexity" evidence="7">
    <location>
        <begin position="536"/>
        <end position="545"/>
    </location>
</feature>
<feature type="domain" description="Protein kinase" evidence="8">
    <location>
        <begin position="814"/>
        <end position="1059"/>
    </location>
</feature>
<dbReference type="GO" id="GO:0007165">
    <property type="term" value="P:signal transduction"/>
    <property type="evidence" value="ECO:0007669"/>
    <property type="project" value="TreeGrafter"/>
</dbReference>
<evidence type="ECO:0000259" key="8">
    <source>
        <dbReference type="PROSITE" id="PS50011"/>
    </source>
</evidence>
<feature type="region of interest" description="Disordered" evidence="7">
    <location>
        <begin position="676"/>
        <end position="765"/>
    </location>
</feature>
<evidence type="ECO:0000256" key="7">
    <source>
        <dbReference type="SAM" id="MobiDB-lite"/>
    </source>
</evidence>
<feature type="region of interest" description="Disordered" evidence="7">
    <location>
        <begin position="354"/>
        <end position="375"/>
    </location>
</feature>
<dbReference type="Gene3D" id="3.30.200.20">
    <property type="entry name" value="Phosphorylase Kinase, domain 1"/>
    <property type="match status" value="1"/>
</dbReference>
<keyword evidence="10" id="KW-1185">Reference proteome</keyword>
<feature type="compositionally biased region" description="Low complexity" evidence="7">
    <location>
        <begin position="75"/>
        <end position="89"/>
    </location>
</feature>
<feature type="compositionally biased region" description="Polar residues" evidence="7">
    <location>
        <begin position="1160"/>
        <end position="1170"/>
    </location>
</feature>
<feature type="region of interest" description="Disordered" evidence="7">
    <location>
        <begin position="48"/>
        <end position="231"/>
    </location>
</feature>
<dbReference type="PROSITE" id="PS00107">
    <property type="entry name" value="PROTEIN_KINASE_ATP"/>
    <property type="match status" value="1"/>
</dbReference>
<dbReference type="PROSITE" id="PS50011">
    <property type="entry name" value="PROTEIN_KINASE_DOM"/>
    <property type="match status" value="1"/>
</dbReference>
<keyword evidence="5 6" id="KW-0067">ATP-binding</keyword>
<name>A0A0S4IZU5_BODSA</name>
<keyword evidence="3 6" id="KW-0547">Nucleotide-binding</keyword>
<reference evidence="10" key="1">
    <citation type="submission" date="2015-09" db="EMBL/GenBank/DDBJ databases">
        <authorList>
            <consortium name="Pathogen Informatics"/>
        </authorList>
    </citation>
    <scope>NUCLEOTIDE SEQUENCE [LARGE SCALE GENOMIC DNA]</scope>
    <source>
        <strain evidence="10">Lake Konstanz</strain>
    </source>
</reference>
<keyword evidence="4" id="KW-0418">Kinase</keyword>
<proteinExistence type="predicted"/>
<protein>
    <submittedName>
        <fullName evidence="9">GPI-anchored surface protein, putative</fullName>
    </submittedName>
</protein>
<dbReference type="OMA" id="RESTTHF"/>
<dbReference type="VEuPathDB" id="TriTrypDB:BSAL_77060"/>